<reference evidence="3" key="1">
    <citation type="submission" date="2022-04" db="EMBL/GenBank/DDBJ databases">
        <title>Desulfatitalea alkaliphila sp. nov., a novel anaerobic sulfate-reducing bacterium isolated from terrestrial mud volcano, Taman Peninsula, Russia.</title>
        <authorList>
            <person name="Khomyakova M.A."/>
            <person name="Merkel A.Y."/>
            <person name="Slobodkin A.I."/>
        </authorList>
    </citation>
    <scope>NUCLEOTIDE SEQUENCE</scope>
    <source>
        <strain evidence="3">M08but</strain>
    </source>
</reference>
<keyword evidence="1" id="KW-0175">Coiled coil</keyword>
<evidence type="ECO:0000313" key="4">
    <source>
        <dbReference type="Proteomes" id="UP001165427"/>
    </source>
</evidence>
<dbReference type="Gene3D" id="2.40.420.20">
    <property type="match status" value="1"/>
</dbReference>
<sequence>MSRPIRKRVMLILLSVLVAAALVYSFLPTALPVRTAVIQAAPLQVIIEEEGETRVLDNYVISSPVTAFIRRIPWEAGDAVEQGQALVQVEPPRALLLDARTQQEARARVQAAASTLQRTREELPAAEAAARLAARELARTETLFRDDIATRQMLDAARTTAEQANAALAAAHALTATARAELAAARAALQGGSEGSAGQPVAEVLRAPVTGRVLAVHRRSEGLVNPGEPLLEIGDPGRLEVWTDVLSQDAVRIMPGVRVLFDQWGGEEPLEGVVKRVAPFGFTKVSALGVEEQRVTVVADLLSPFERWAHLGAGYRVLSRFVVWEDDAVRQAPAGALFRTQEGWAAFTVEENRAVRKTVTPGRRAGLVVQVRDGLEEGDVVIVHPDGSLKAGMRVRAQPD</sequence>
<keyword evidence="4" id="KW-1185">Reference proteome</keyword>
<dbReference type="PANTHER" id="PTHR30469">
    <property type="entry name" value="MULTIDRUG RESISTANCE PROTEIN MDTA"/>
    <property type="match status" value="1"/>
</dbReference>
<dbReference type="PANTHER" id="PTHR30469:SF15">
    <property type="entry name" value="HLYD FAMILY OF SECRETION PROTEINS"/>
    <property type="match status" value="1"/>
</dbReference>
<evidence type="ECO:0000259" key="2">
    <source>
        <dbReference type="Pfam" id="PF25989"/>
    </source>
</evidence>
<dbReference type="AlphaFoldDB" id="A0AA41UPB9"/>
<name>A0AA41UPB9_9BACT</name>
<dbReference type="Proteomes" id="UP001165427">
    <property type="component" value="Unassembled WGS sequence"/>
</dbReference>
<protein>
    <submittedName>
        <fullName evidence="3">Efflux RND transporter periplasmic adaptor subunit</fullName>
    </submittedName>
</protein>
<dbReference type="Gene3D" id="2.40.50.100">
    <property type="match status" value="1"/>
</dbReference>
<feature type="coiled-coil region" evidence="1">
    <location>
        <begin position="102"/>
        <end position="136"/>
    </location>
</feature>
<dbReference type="RefSeq" id="WP_246904434.1">
    <property type="nucleotide sequence ID" value="NZ_JALJRB010000006.1"/>
</dbReference>
<evidence type="ECO:0000313" key="3">
    <source>
        <dbReference type="EMBL" id="MCJ8500338.1"/>
    </source>
</evidence>
<dbReference type="Pfam" id="PF25989">
    <property type="entry name" value="YknX_C"/>
    <property type="match status" value="1"/>
</dbReference>
<organism evidence="3 4">
    <name type="scientific">Desulfatitalea alkaliphila</name>
    <dbReference type="NCBI Taxonomy" id="2929485"/>
    <lineage>
        <taxon>Bacteria</taxon>
        <taxon>Pseudomonadati</taxon>
        <taxon>Thermodesulfobacteriota</taxon>
        <taxon>Desulfobacteria</taxon>
        <taxon>Desulfobacterales</taxon>
        <taxon>Desulfosarcinaceae</taxon>
        <taxon>Desulfatitalea</taxon>
    </lineage>
</organism>
<dbReference type="GO" id="GO:0015562">
    <property type="term" value="F:efflux transmembrane transporter activity"/>
    <property type="evidence" value="ECO:0007669"/>
    <property type="project" value="TreeGrafter"/>
</dbReference>
<gene>
    <name evidence="3" type="ORF">MRX98_07100</name>
</gene>
<evidence type="ECO:0000256" key="1">
    <source>
        <dbReference type="SAM" id="Coils"/>
    </source>
</evidence>
<dbReference type="Gene3D" id="1.10.287.470">
    <property type="entry name" value="Helix hairpin bin"/>
    <property type="match status" value="1"/>
</dbReference>
<dbReference type="Gene3D" id="2.40.30.170">
    <property type="match status" value="1"/>
</dbReference>
<proteinExistence type="predicted"/>
<comment type="caution">
    <text evidence="3">The sequence shown here is derived from an EMBL/GenBank/DDBJ whole genome shotgun (WGS) entry which is preliminary data.</text>
</comment>
<dbReference type="EMBL" id="JALJRB010000006">
    <property type="protein sequence ID" value="MCJ8500338.1"/>
    <property type="molecule type" value="Genomic_DNA"/>
</dbReference>
<feature type="domain" description="YknX-like C-terminal permuted SH3-like" evidence="2">
    <location>
        <begin position="331"/>
        <end position="396"/>
    </location>
</feature>
<accession>A0AA41UPB9</accession>
<dbReference type="GO" id="GO:1990281">
    <property type="term" value="C:efflux pump complex"/>
    <property type="evidence" value="ECO:0007669"/>
    <property type="project" value="TreeGrafter"/>
</dbReference>
<dbReference type="InterPro" id="IPR058637">
    <property type="entry name" value="YknX-like_C"/>
</dbReference>